<name>A0AAN9KJC5_CLITE</name>
<accession>A0AAN9KJC5</accession>
<protein>
    <submittedName>
        <fullName evidence="1">Uncharacterized protein</fullName>
    </submittedName>
</protein>
<dbReference type="Proteomes" id="UP001359559">
    <property type="component" value="Unassembled WGS sequence"/>
</dbReference>
<proteinExistence type="predicted"/>
<evidence type="ECO:0000313" key="2">
    <source>
        <dbReference type="Proteomes" id="UP001359559"/>
    </source>
</evidence>
<keyword evidence="2" id="KW-1185">Reference proteome</keyword>
<gene>
    <name evidence="1" type="ORF">RJT34_01439</name>
</gene>
<evidence type="ECO:0000313" key="1">
    <source>
        <dbReference type="EMBL" id="KAK7317318.1"/>
    </source>
</evidence>
<dbReference type="EMBL" id="JAYKXN010000001">
    <property type="protein sequence ID" value="KAK7317318.1"/>
    <property type="molecule type" value="Genomic_DNA"/>
</dbReference>
<reference evidence="1 2" key="1">
    <citation type="submission" date="2024-01" db="EMBL/GenBank/DDBJ databases">
        <title>The genomes of 5 underutilized Papilionoideae crops provide insights into root nodulation and disease resistance.</title>
        <authorList>
            <person name="Yuan L."/>
        </authorList>
    </citation>
    <scope>NUCLEOTIDE SEQUENCE [LARGE SCALE GENOMIC DNA]</scope>
    <source>
        <strain evidence="1">LY-2023</strain>
        <tissue evidence="1">Leaf</tissue>
    </source>
</reference>
<sequence length="78" mass="8375">MSGGGLLGFSVAEVVTRREELVRVALCGLRSEEEADAEDEIMNCNVFVLVFLAVVEGMGMGEEFSGSLVFDDGEDEIV</sequence>
<dbReference type="AlphaFoldDB" id="A0AAN9KJC5"/>
<organism evidence="1 2">
    <name type="scientific">Clitoria ternatea</name>
    <name type="common">Butterfly pea</name>
    <dbReference type="NCBI Taxonomy" id="43366"/>
    <lineage>
        <taxon>Eukaryota</taxon>
        <taxon>Viridiplantae</taxon>
        <taxon>Streptophyta</taxon>
        <taxon>Embryophyta</taxon>
        <taxon>Tracheophyta</taxon>
        <taxon>Spermatophyta</taxon>
        <taxon>Magnoliopsida</taxon>
        <taxon>eudicotyledons</taxon>
        <taxon>Gunneridae</taxon>
        <taxon>Pentapetalae</taxon>
        <taxon>rosids</taxon>
        <taxon>fabids</taxon>
        <taxon>Fabales</taxon>
        <taxon>Fabaceae</taxon>
        <taxon>Papilionoideae</taxon>
        <taxon>50 kb inversion clade</taxon>
        <taxon>NPAAA clade</taxon>
        <taxon>indigoferoid/millettioid clade</taxon>
        <taxon>Phaseoleae</taxon>
        <taxon>Clitoria</taxon>
    </lineage>
</organism>
<comment type="caution">
    <text evidence="1">The sequence shown here is derived from an EMBL/GenBank/DDBJ whole genome shotgun (WGS) entry which is preliminary data.</text>
</comment>